<name>A0A7C4JJX3_9CREN</name>
<evidence type="ECO:0000259" key="2">
    <source>
        <dbReference type="PROSITE" id="PS50966"/>
    </source>
</evidence>
<evidence type="ECO:0000313" key="3">
    <source>
        <dbReference type="EMBL" id="HGQ36505.1"/>
    </source>
</evidence>
<dbReference type="GO" id="GO:0008270">
    <property type="term" value="F:zinc ion binding"/>
    <property type="evidence" value="ECO:0007669"/>
    <property type="project" value="UniProtKB-KW"/>
</dbReference>
<organism evidence="4">
    <name type="scientific">Ignisphaera aggregans</name>
    <dbReference type="NCBI Taxonomy" id="334771"/>
    <lineage>
        <taxon>Archaea</taxon>
        <taxon>Thermoproteota</taxon>
        <taxon>Thermoprotei</taxon>
        <taxon>Desulfurococcales</taxon>
        <taxon>Desulfurococcaceae</taxon>
        <taxon>Ignisphaera</taxon>
    </lineage>
</organism>
<dbReference type="EMBL" id="DTBD01000053">
    <property type="protein sequence ID" value="HGQ64784.1"/>
    <property type="molecule type" value="Genomic_DNA"/>
</dbReference>
<keyword evidence="1" id="KW-0863">Zinc-finger</keyword>
<reference evidence="4" key="1">
    <citation type="journal article" date="2020" name="mSystems">
        <title>Genome- and Community-Level Interaction Insights into Carbon Utilization and Element Cycling Functions of Hydrothermarchaeota in Hydrothermal Sediment.</title>
        <authorList>
            <person name="Zhou Z."/>
            <person name="Liu Y."/>
            <person name="Xu W."/>
            <person name="Pan J."/>
            <person name="Luo Z.H."/>
            <person name="Li M."/>
        </authorList>
    </citation>
    <scope>NUCLEOTIDE SEQUENCE [LARGE SCALE GENOMIC DNA]</scope>
    <source>
        <strain evidence="4">SpSt-637</strain>
        <strain evidence="3">SpSt-667</strain>
    </source>
</reference>
<feature type="domain" description="SWIM-type" evidence="2">
    <location>
        <begin position="48"/>
        <end position="85"/>
    </location>
</feature>
<proteinExistence type="predicted"/>
<protein>
    <recommendedName>
        <fullName evidence="2">SWIM-type domain-containing protein</fullName>
    </recommendedName>
</protein>
<dbReference type="PROSITE" id="PS50966">
    <property type="entry name" value="ZF_SWIM"/>
    <property type="match status" value="1"/>
</dbReference>
<evidence type="ECO:0000256" key="1">
    <source>
        <dbReference type="PROSITE-ProRule" id="PRU00325"/>
    </source>
</evidence>
<keyword evidence="1" id="KW-0479">Metal-binding</keyword>
<keyword evidence="1" id="KW-0862">Zinc</keyword>
<evidence type="ECO:0000313" key="4">
    <source>
        <dbReference type="EMBL" id="HGQ64784.1"/>
    </source>
</evidence>
<accession>A0A7C4JJX3</accession>
<comment type="caution">
    <text evidence="4">The sequence shown here is derived from an EMBL/GenBank/DDBJ whole genome shotgun (WGS) entry which is preliminary data.</text>
</comment>
<sequence length="120" mass="14031">MENLCSENILKMFEGYEKIVEALARRRFVVLTSKRLIVYVFKGVKRDYIVSPCRFCTCEDFIINYLGKARSVPCYHVIGFEIAERQDKLAKIELDYPTLSKVVEEIVFEGISITLRKLLR</sequence>
<dbReference type="InterPro" id="IPR007527">
    <property type="entry name" value="Znf_SWIM"/>
</dbReference>
<dbReference type="EMBL" id="DTCK01000041">
    <property type="protein sequence ID" value="HGQ36505.1"/>
    <property type="molecule type" value="Genomic_DNA"/>
</dbReference>
<dbReference type="AlphaFoldDB" id="A0A7C4JJX3"/>
<gene>
    <name evidence="4" type="ORF">ENU08_06020</name>
    <name evidence="3" type="ORF">ENU41_07535</name>
</gene>